<dbReference type="PANTHER" id="PTHR45566">
    <property type="entry name" value="HTH-TYPE TRANSCRIPTIONAL REGULATOR YHJB-RELATED"/>
    <property type="match status" value="1"/>
</dbReference>
<dbReference type="InterPro" id="IPR001789">
    <property type="entry name" value="Sig_transdc_resp-reg_receiver"/>
</dbReference>
<feature type="domain" description="Response regulatory" evidence="5">
    <location>
        <begin position="5"/>
        <end position="120"/>
    </location>
</feature>
<dbReference type="InterPro" id="IPR011006">
    <property type="entry name" value="CheY-like_superfamily"/>
</dbReference>
<dbReference type="InterPro" id="IPR051015">
    <property type="entry name" value="EvgA-like"/>
</dbReference>
<evidence type="ECO:0000256" key="1">
    <source>
        <dbReference type="ARBA" id="ARBA00022553"/>
    </source>
</evidence>
<sequence length="204" mass="22853">MKYTSVLIVDDHPIVTMALDVILNNNGYDVVGSAKDGIQAMSMIKEKEPSIVIIDIGIPGIDGFEVISRTTKLKINTKFLVISSSDNKYYAYNSIKLGASGFVSKTNDLKTIVFALNAIQSGYKFFPDDIKLNSHNNSVSLDILSPKELLVVNYLKEGRSNNEISEIMLISPKTVSSYKRRIFDKLNVDNFVEFLDKLKNLEFE</sequence>
<reference evidence="6" key="1">
    <citation type="submission" date="2016-10" db="EMBL/GenBank/DDBJ databases">
        <title>The High Quality Genome of Vibrio alginolyticus K01M1.</title>
        <authorList>
            <person name="Wendling C."/>
            <person name="Chibani C.M."/>
            <person name="Hertel R."/>
            <person name="Sproer C."/>
            <person name="Bunk B."/>
            <person name="Overmann J."/>
            <person name="Roth O."/>
            <person name="Liesegang H."/>
        </authorList>
    </citation>
    <scope>NUCLEOTIDE SEQUENCE</scope>
    <source>
        <strain evidence="6">K05K4</strain>
    </source>
</reference>
<evidence type="ECO:0000256" key="3">
    <source>
        <dbReference type="PROSITE-ProRule" id="PRU00169"/>
    </source>
</evidence>
<dbReference type="SMART" id="SM00421">
    <property type="entry name" value="HTH_LUXR"/>
    <property type="match status" value="1"/>
</dbReference>
<dbReference type="InterPro" id="IPR058245">
    <property type="entry name" value="NreC/VraR/RcsB-like_REC"/>
</dbReference>
<dbReference type="GO" id="GO:0003677">
    <property type="term" value="F:DNA binding"/>
    <property type="evidence" value="ECO:0007669"/>
    <property type="project" value="UniProtKB-KW"/>
</dbReference>
<feature type="domain" description="HTH luxR-type" evidence="4">
    <location>
        <begin position="137"/>
        <end position="202"/>
    </location>
</feature>
<dbReference type="InterPro" id="IPR000792">
    <property type="entry name" value="Tscrpt_reg_LuxR_C"/>
</dbReference>
<dbReference type="SMART" id="SM00448">
    <property type="entry name" value="REC"/>
    <property type="match status" value="1"/>
</dbReference>
<evidence type="ECO:0000259" key="5">
    <source>
        <dbReference type="PROSITE" id="PS50110"/>
    </source>
</evidence>
<dbReference type="PANTHER" id="PTHR45566:SF2">
    <property type="entry name" value="NARL SUBFAMILY"/>
    <property type="match status" value="1"/>
</dbReference>
<dbReference type="GO" id="GO:0000160">
    <property type="term" value="P:phosphorelay signal transduction system"/>
    <property type="evidence" value="ECO:0007669"/>
    <property type="project" value="InterPro"/>
</dbReference>
<dbReference type="GO" id="GO:0006355">
    <property type="term" value="P:regulation of DNA-templated transcription"/>
    <property type="evidence" value="ECO:0007669"/>
    <property type="project" value="InterPro"/>
</dbReference>
<dbReference type="CDD" id="cd17535">
    <property type="entry name" value="REC_NarL-like"/>
    <property type="match status" value="1"/>
</dbReference>
<protein>
    <submittedName>
        <fullName evidence="6">Virulence factors putative positive transcription regulator BvgA</fullName>
    </submittedName>
</protein>
<dbReference type="SUPFAM" id="SSF52172">
    <property type="entry name" value="CheY-like"/>
    <property type="match status" value="1"/>
</dbReference>
<dbReference type="RefSeq" id="WP_086046862.1">
    <property type="nucleotide sequence ID" value="NZ_CP017889.1"/>
</dbReference>
<dbReference type="PROSITE" id="PS50110">
    <property type="entry name" value="RESPONSE_REGULATORY"/>
    <property type="match status" value="1"/>
</dbReference>
<dbReference type="InterPro" id="IPR016032">
    <property type="entry name" value="Sig_transdc_resp-reg_C-effctor"/>
</dbReference>
<keyword evidence="2" id="KW-0238">DNA-binding</keyword>
<gene>
    <name evidence="6" type="primary">bvgA_1</name>
    <name evidence="6" type="ORF">K05K4_18900</name>
</gene>
<dbReference type="Pfam" id="PF00196">
    <property type="entry name" value="GerE"/>
    <property type="match status" value="1"/>
</dbReference>
<dbReference type="PROSITE" id="PS50043">
    <property type="entry name" value="HTH_LUXR_2"/>
    <property type="match status" value="1"/>
</dbReference>
<dbReference type="Gene3D" id="3.40.50.2300">
    <property type="match status" value="1"/>
</dbReference>
<name>A0A1W6TSB7_VIBAL</name>
<dbReference type="EMBL" id="CP017902">
    <property type="protein sequence ID" value="ARP18724.1"/>
    <property type="molecule type" value="Genomic_DNA"/>
</dbReference>
<accession>A0A1W6TSB7</accession>
<keyword evidence="1 3" id="KW-0597">Phosphoprotein</keyword>
<dbReference type="PRINTS" id="PR00038">
    <property type="entry name" value="HTHLUXR"/>
</dbReference>
<dbReference type="PROSITE" id="PS00622">
    <property type="entry name" value="HTH_LUXR_1"/>
    <property type="match status" value="1"/>
</dbReference>
<dbReference type="SUPFAM" id="SSF46894">
    <property type="entry name" value="C-terminal effector domain of the bipartite response regulators"/>
    <property type="match status" value="1"/>
</dbReference>
<evidence type="ECO:0000313" key="6">
    <source>
        <dbReference type="EMBL" id="ARP18724.1"/>
    </source>
</evidence>
<feature type="modified residue" description="4-aspartylphosphate" evidence="3">
    <location>
        <position position="55"/>
    </location>
</feature>
<proteinExistence type="predicted"/>
<evidence type="ECO:0000259" key="4">
    <source>
        <dbReference type="PROSITE" id="PS50043"/>
    </source>
</evidence>
<evidence type="ECO:0000256" key="2">
    <source>
        <dbReference type="ARBA" id="ARBA00023125"/>
    </source>
</evidence>
<dbReference type="AlphaFoldDB" id="A0A1W6TSB7"/>
<dbReference type="CDD" id="cd06170">
    <property type="entry name" value="LuxR_C_like"/>
    <property type="match status" value="1"/>
</dbReference>
<organism evidence="6">
    <name type="scientific">Vibrio alginolyticus</name>
    <dbReference type="NCBI Taxonomy" id="663"/>
    <lineage>
        <taxon>Bacteria</taxon>
        <taxon>Pseudomonadati</taxon>
        <taxon>Pseudomonadota</taxon>
        <taxon>Gammaproteobacteria</taxon>
        <taxon>Vibrionales</taxon>
        <taxon>Vibrionaceae</taxon>
        <taxon>Vibrio</taxon>
    </lineage>
</organism>
<dbReference type="Pfam" id="PF00072">
    <property type="entry name" value="Response_reg"/>
    <property type="match status" value="1"/>
</dbReference>